<name>A0A1I7UQW6_9PELO</name>
<sequence length="68" mass="8119">MFNSTWNCRSQPLSETLTVLNTVLRRESKRLTRRWNLRRGLRKDFFIRNESTSNNVVWTMTSSSQPTL</sequence>
<keyword evidence="1" id="KW-1185">Reference proteome</keyword>
<dbReference type="WBParaSite" id="Csp11.Scaffold630.g18447.t1">
    <property type="protein sequence ID" value="Csp11.Scaffold630.g18447.t1"/>
    <property type="gene ID" value="Csp11.Scaffold630.g18447"/>
</dbReference>
<proteinExistence type="predicted"/>
<dbReference type="Proteomes" id="UP000095282">
    <property type="component" value="Unplaced"/>
</dbReference>
<protein>
    <submittedName>
        <fullName evidence="2">Uncharacterized protein</fullName>
    </submittedName>
</protein>
<dbReference type="AlphaFoldDB" id="A0A1I7UQW6"/>
<reference evidence="2" key="1">
    <citation type="submission" date="2016-11" db="UniProtKB">
        <authorList>
            <consortium name="WormBaseParasite"/>
        </authorList>
    </citation>
    <scope>IDENTIFICATION</scope>
</reference>
<evidence type="ECO:0000313" key="2">
    <source>
        <dbReference type="WBParaSite" id="Csp11.Scaffold630.g18447.t1"/>
    </source>
</evidence>
<accession>A0A1I7UQW6</accession>
<evidence type="ECO:0000313" key="1">
    <source>
        <dbReference type="Proteomes" id="UP000095282"/>
    </source>
</evidence>
<organism evidence="1 2">
    <name type="scientific">Caenorhabditis tropicalis</name>
    <dbReference type="NCBI Taxonomy" id="1561998"/>
    <lineage>
        <taxon>Eukaryota</taxon>
        <taxon>Metazoa</taxon>
        <taxon>Ecdysozoa</taxon>
        <taxon>Nematoda</taxon>
        <taxon>Chromadorea</taxon>
        <taxon>Rhabditida</taxon>
        <taxon>Rhabditina</taxon>
        <taxon>Rhabditomorpha</taxon>
        <taxon>Rhabditoidea</taxon>
        <taxon>Rhabditidae</taxon>
        <taxon>Peloderinae</taxon>
        <taxon>Caenorhabditis</taxon>
    </lineage>
</organism>